<dbReference type="GeneID" id="69001099"/>
<name>A0A2A4FKI5_9BURK</name>
<dbReference type="RefSeq" id="WP_084908428.1">
    <property type="nucleotide sequence ID" value="NZ_CP020738.1"/>
</dbReference>
<dbReference type="EMBL" id="MTZU01000013">
    <property type="protein sequence ID" value="PCE33577.1"/>
    <property type="molecule type" value="Genomic_DNA"/>
</dbReference>
<dbReference type="GO" id="GO:0016740">
    <property type="term" value="F:transferase activity"/>
    <property type="evidence" value="ECO:0007669"/>
    <property type="project" value="UniProtKB-KW"/>
</dbReference>
<evidence type="ECO:0000256" key="1">
    <source>
        <dbReference type="SAM" id="SignalP"/>
    </source>
</evidence>
<evidence type="ECO:0000313" key="2">
    <source>
        <dbReference type="EMBL" id="PCE33577.1"/>
    </source>
</evidence>
<dbReference type="InterPro" id="IPR010546">
    <property type="entry name" value="DUF1120"/>
</dbReference>
<feature type="chain" id="PRO_5012585016" evidence="1">
    <location>
        <begin position="29"/>
        <end position="305"/>
    </location>
</feature>
<proteinExistence type="predicted"/>
<evidence type="ECO:0000313" key="3">
    <source>
        <dbReference type="Proteomes" id="UP000217994"/>
    </source>
</evidence>
<gene>
    <name evidence="2" type="ORF">BZL54_04950</name>
</gene>
<reference evidence="2 3" key="1">
    <citation type="submission" date="2017-01" db="EMBL/GenBank/DDBJ databases">
        <title>Whole-Genome Shotgun Sequencing of Two beta-Proteobacterial Species in Search of the Bulgecin Biosynthetic Cluster.</title>
        <authorList>
            <person name="Horsman M.E."/>
            <person name="Marous D.R."/>
            <person name="Li R."/>
            <person name="Oliver R.A."/>
            <person name="Byun B."/>
            <person name="Emrich S.J."/>
            <person name="Boggess B."/>
            <person name="Townsend C.A."/>
            <person name="Mobashery S."/>
        </authorList>
    </citation>
    <scope>NUCLEOTIDE SEQUENCE [LARGE SCALE GENOMIC DNA]</scope>
    <source>
        <strain evidence="2 3">ATCC 31433</strain>
    </source>
</reference>
<protein>
    <submittedName>
        <fullName evidence="2">Glutamyl-tRNA amidotransferase</fullName>
    </submittedName>
</protein>
<dbReference type="AlphaFoldDB" id="A0A2A4FKI5"/>
<feature type="signal peptide" evidence="1">
    <location>
        <begin position="1"/>
        <end position="28"/>
    </location>
</feature>
<comment type="caution">
    <text evidence="2">The sequence shown here is derived from an EMBL/GenBank/DDBJ whole genome shotgun (WGS) entry which is preliminary data.</text>
</comment>
<dbReference type="Proteomes" id="UP000217994">
    <property type="component" value="Unassembled WGS sequence"/>
</dbReference>
<accession>A0A2A4FKI5</accession>
<dbReference type="Pfam" id="PF06551">
    <property type="entry name" value="DUF1120"/>
    <property type="match status" value="1"/>
</dbReference>
<keyword evidence="2" id="KW-0808">Transferase</keyword>
<organism evidence="2 3">
    <name type="scientific">Burkholderia ubonensis subsp. mesacidophila</name>
    <dbReference type="NCBI Taxonomy" id="265293"/>
    <lineage>
        <taxon>Bacteria</taxon>
        <taxon>Pseudomonadati</taxon>
        <taxon>Pseudomonadota</taxon>
        <taxon>Betaproteobacteria</taxon>
        <taxon>Burkholderiales</taxon>
        <taxon>Burkholderiaceae</taxon>
        <taxon>Burkholderia</taxon>
        <taxon>Burkholderia cepacia complex</taxon>
    </lineage>
</organism>
<keyword evidence="1" id="KW-0732">Signal</keyword>
<sequence length="305" mass="31194">MNRIKLNPAIGAMAIGIAMMSAAPHAFAQSSAVLKVTGTIVPPACTPTFEGGDTIDFGQVSPRADFSKVGEKRTSLRISCTSPSFIAFKVTDNRNGTQVNRNALANGTSTVMSWLVPNLANEGGGIMGWNDQLFGLGKTTKGTKIGAYSMQLGAAKVTGSTSGGIGSMTNMAVTTGVSLSDWMPAVGGMADSTYKAIVGKLPLLNASHGLWITRSGTTGTVGGLLGGDTGLYIAKNFKYSAVNAFNVGNALSVVPLVGGGVAHAINGTNFTFPIKVRAMLNSASALGTGTAETLDGQATFDLVYI</sequence>